<dbReference type="InterPro" id="IPR002925">
    <property type="entry name" value="Dienelactn_hydro"/>
</dbReference>
<protein>
    <submittedName>
        <fullName evidence="2">AIM2 family protein C30D10.14</fullName>
    </submittedName>
</protein>
<gene>
    <name evidence="2" type="ORF">PVAG01_09676</name>
</gene>
<dbReference type="EMBL" id="JBFCZG010000008">
    <property type="protein sequence ID" value="KAL3419454.1"/>
    <property type="molecule type" value="Genomic_DNA"/>
</dbReference>
<dbReference type="Gene3D" id="3.40.50.1820">
    <property type="entry name" value="alpha/beta hydrolase"/>
    <property type="match status" value="1"/>
</dbReference>
<dbReference type="SUPFAM" id="SSF53474">
    <property type="entry name" value="alpha/beta-Hydrolases"/>
    <property type="match status" value="1"/>
</dbReference>
<evidence type="ECO:0000313" key="3">
    <source>
        <dbReference type="Proteomes" id="UP001629113"/>
    </source>
</evidence>
<evidence type="ECO:0000259" key="1">
    <source>
        <dbReference type="Pfam" id="PF01738"/>
    </source>
</evidence>
<feature type="domain" description="Dienelactone hydrolase" evidence="1">
    <location>
        <begin position="31"/>
        <end position="242"/>
    </location>
</feature>
<accession>A0ABR4P814</accession>
<dbReference type="InterPro" id="IPR029058">
    <property type="entry name" value="AB_hydrolase_fold"/>
</dbReference>
<comment type="caution">
    <text evidence="2">The sequence shown here is derived from an EMBL/GenBank/DDBJ whole genome shotgun (WGS) entry which is preliminary data.</text>
</comment>
<reference evidence="2 3" key="1">
    <citation type="submission" date="2024-06" db="EMBL/GenBank/DDBJ databases">
        <title>Complete genome of Phlyctema vagabunda strain 19-DSS-EL-015.</title>
        <authorList>
            <person name="Fiorenzani C."/>
        </authorList>
    </citation>
    <scope>NUCLEOTIDE SEQUENCE [LARGE SCALE GENOMIC DNA]</scope>
    <source>
        <strain evidence="2 3">19-DSS-EL-015</strain>
    </source>
</reference>
<keyword evidence="3" id="KW-1185">Reference proteome</keyword>
<sequence>MSTCKACHTIPPVIVDNYSPSGNWTRLGGLDVYVTGSTSARNAIICFYDAFGASQQILQGADLVAITLNAIILVPDFFRGNPAQYEWFTNQSQECKQAKETWLKNMKFKEHLPDLYKVLDAAKDVYPEALNWGAYGLCWGGKMAVLASGEGTPFKVSGQVHPGKLAAEDARSLKIPHIMLASRDEDATVVEEYAKLLASEGKIGEVETYASMHHGWMGARANLKEDNELKEYNQLAEFFAKHL</sequence>
<dbReference type="Pfam" id="PF01738">
    <property type="entry name" value="DLH"/>
    <property type="match status" value="1"/>
</dbReference>
<organism evidence="2 3">
    <name type="scientific">Phlyctema vagabunda</name>
    <dbReference type="NCBI Taxonomy" id="108571"/>
    <lineage>
        <taxon>Eukaryota</taxon>
        <taxon>Fungi</taxon>
        <taxon>Dikarya</taxon>
        <taxon>Ascomycota</taxon>
        <taxon>Pezizomycotina</taxon>
        <taxon>Leotiomycetes</taxon>
        <taxon>Helotiales</taxon>
        <taxon>Dermateaceae</taxon>
        <taxon>Phlyctema</taxon>
    </lineage>
</organism>
<proteinExistence type="predicted"/>
<evidence type="ECO:0000313" key="2">
    <source>
        <dbReference type="EMBL" id="KAL3419454.1"/>
    </source>
</evidence>
<name>A0ABR4P814_9HELO</name>
<dbReference type="PANTHER" id="PTHR47668">
    <property type="entry name" value="DIENELACTONE HYDROLASE FAMILY PROTEIN (AFU_ORTHOLOGUE AFUA_6G01940)"/>
    <property type="match status" value="1"/>
</dbReference>
<dbReference type="Proteomes" id="UP001629113">
    <property type="component" value="Unassembled WGS sequence"/>
</dbReference>
<dbReference type="PANTHER" id="PTHR47668:SF1">
    <property type="entry name" value="DIENELACTONE HYDROLASE DOMAIN-CONTAINING PROTEIN-RELATED"/>
    <property type="match status" value="1"/>
</dbReference>